<name>A0A0A9CMY0_ARUDO</name>
<proteinExistence type="predicted"/>
<sequence>MHWFASILFILFFAFNAFFLLGSDISNPSSSPEASSRLARSGNHLDLVVLEEELEADRVRYACWGGKSAANKDGIRRVKGGRPTR</sequence>
<evidence type="ECO:0000313" key="2">
    <source>
        <dbReference type="EMBL" id="JAD76951.1"/>
    </source>
</evidence>
<dbReference type="EMBL" id="GBRH01220944">
    <property type="protein sequence ID" value="JAD76951.1"/>
    <property type="molecule type" value="Transcribed_RNA"/>
</dbReference>
<dbReference type="AlphaFoldDB" id="A0A0A9CMY0"/>
<reference evidence="2" key="1">
    <citation type="submission" date="2014-09" db="EMBL/GenBank/DDBJ databases">
        <authorList>
            <person name="Magalhaes I.L.F."/>
            <person name="Oliveira U."/>
            <person name="Santos F.R."/>
            <person name="Vidigal T.H.D.A."/>
            <person name="Brescovit A.D."/>
            <person name="Santos A.J."/>
        </authorList>
    </citation>
    <scope>NUCLEOTIDE SEQUENCE</scope>
    <source>
        <tissue evidence="2">Shoot tissue taken approximately 20 cm above the soil surface</tissue>
    </source>
</reference>
<feature type="signal peptide" evidence="1">
    <location>
        <begin position="1"/>
        <end position="22"/>
    </location>
</feature>
<protein>
    <recommendedName>
        <fullName evidence="3">Secreted protein</fullName>
    </recommendedName>
</protein>
<organism evidence="2">
    <name type="scientific">Arundo donax</name>
    <name type="common">Giant reed</name>
    <name type="synonym">Donax arundinaceus</name>
    <dbReference type="NCBI Taxonomy" id="35708"/>
    <lineage>
        <taxon>Eukaryota</taxon>
        <taxon>Viridiplantae</taxon>
        <taxon>Streptophyta</taxon>
        <taxon>Embryophyta</taxon>
        <taxon>Tracheophyta</taxon>
        <taxon>Spermatophyta</taxon>
        <taxon>Magnoliopsida</taxon>
        <taxon>Liliopsida</taxon>
        <taxon>Poales</taxon>
        <taxon>Poaceae</taxon>
        <taxon>PACMAD clade</taxon>
        <taxon>Arundinoideae</taxon>
        <taxon>Arundineae</taxon>
        <taxon>Arundo</taxon>
    </lineage>
</organism>
<evidence type="ECO:0000256" key="1">
    <source>
        <dbReference type="SAM" id="SignalP"/>
    </source>
</evidence>
<keyword evidence="1" id="KW-0732">Signal</keyword>
<reference evidence="2" key="2">
    <citation type="journal article" date="2015" name="Data Brief">
        <title>Shoot transcriptome of the giant reed, Arundo donax.</title>
        <authorList>
            <person name="Barrero R.A."/>
            <person name="Guerrero F.D."/>
            <person name="Moolhuijzen P."/>
            <person name="Goolsby J.A."/>
            <person name="Tidwell J."/>
            <person name="Bellgard S.E."/>
            <person name="Bellgard M.I."/>
        </authorList>
    </citation>
    <scope>NUCLEOTIDE SEQUENCE</scope>
    <source>
        <tissue evidence="2">Shoot tissue taken approximately 20 cm above the soil surface</tissue>
    </source>
</reference>
<accession>A0A0A9CMY0</accession>
<evidence type="ECO:0008006" key="3">
    <source>
        <dbReference type="Google" id="ProtNLM"/>
    </source>
</evidence>
<feature type="chain" id="PRO_5002044537" description="Secreted protein" evidence="1">
    <location>
        <begin position="23"/>
        <end position="85"/>
    </location>
</feature>